<sequence>MEAELVALAAAGASALVQQMVGEAWEQTRGRVAAFLARRSGRDVTAIDGELEEARADLVDAEASGDPDARAEALAEWRGRMRRALRNDPRAAQELRALLAELGDREPATRQVVETHNHISGGTYYSTVIQAGTVDRGDRGGTQPG</sequence>
<evidence type="ECO:0000313" key="2">
    <source>
        <dbReference type="Proteomes" id="UP000054011"/>
    </source>
</evidence>
<comment type="caution">
    <text evidence="1">The sequence shown here is derived from an EMBL/GenBank/DDBJ whole genome shotgun (WGS) entry which is preliminary data.</text>
</comment>
<evidence type="ECO:0008006" key="3">
    <source>
        <dbReference type="Google" id="ProtNLM"/>
    </source>
</evidence>
<name>A0A100Y0G5_9ACTN</name>
<dbReference type="EMBL" id="LNSV01000141">
    <property type="protein sequence ID" value="KUH35440.1"/>
    <property type="molecule type" value="Genomic_DNA"/>
</dbReference>
<organism evidence="1 2">
    <name type="scientific">Streptomyces kanasensis</name>
    <dbReference type="NCBI Taxonomy" id="936756"/>
    <lineage>
        <taxon>Bacteria</taxon>
        <taxon>Bacillati</taxon>
        <taxon>Actinomycetota</taxon>
        <taxon>Actinomycetes</taxon>
        <taxon>Kitasatosporales</taxon>
        <taxon>Streptomycetaceae</taxon>
        <taxon>Streptomyces</taxon>
    </lineage>
</organism>
<gene>
    <name evidence="1" type="ORF">ATE80_29240</name>
</gene>
<dbReference type="Proteomes" id="UP000054011">
    <property type="component" value="Unassembled WGS sequence"/>
</dbReference>
<evidence type="ECO:0000313" key="1">
    <source>
        <dbReference type="EMBL" id="KUH35440.1"/>
    </source>
</evidence>
<protein>
    <recommendedName>
        <fullName evidence="3">CchlP</fullName>
    </recommendedName>
</protein>
<dbReference type="RefSeq" id="WP_058945283.1">
    <property type="nucleotide sequence ID" value="NZ_LNSV01000141.1"/>
</dbReference>
<dbReference type="OrthoDB" id="3870696at2"/>
<proteinExistence type="predicted"/>
<accession>A0A100Y0G5</accession>
<dbReference type="AlphaFoldDB" id="A0A100Y0G5"/>
<keyword evidence="2" id="KW-1185">Reference proteome</keyword>
<reference evidence="1 2" key="1">
    <citation type="submission" date="2015-11" db="EMBL/GenBank/DDBJ databases">
        <title>Genome-wide analysis reveals the secondary metabolome in Streptomyces kanasensis ZX01.</title>
        <authorList>
            <person name="Zhang G."/>
            <person name="Han L."/>
            <person name="Feng J."/>
            <person name="Zhang X."/>
        </authorList>
    </citation>
    <scope>NUCLEOTIDE SEQUENCE [LARGE SCALE GENOMIC DNA]</scope>
    <source>
        <strain evidence="1 2">ZX01</strain>
    </source>
</reference>